<evidence type="ECO:0000313" key="3">
    <source>
        <dbReference type="Proteomes" id="UP000295217"/>
    </source>
</evidence>
<keyword evidence="3" id="KW-1185">Reference proteome</keyword>
<accession>A0A4R5A9H5</accession>
<keyword evidence="1" id="KW-0472">Membrane</keyword>
<evidence type="ECO:0000313" key="2">
    <source>
        <dbReference type="EMBL" id="TDD68893.1"/>
    </source>
</evidence>
<gene>
    <name evidence="2" type="ORF">E1262_14180</name>
</gene>
<evidence type="ECO:0000256" key="1">
    <source>
        <dbReference type="SAM" id="Phobius"/>
    </source>
</evidence>
<dbReference type="OrthoDB" id="3400794at2"/>
<organism evidence="2 3">
    <name type="scientific">Jiangella aurantiaca</name>
    <dbReference type="NCBI Taxonomy" id="2530373"/>
    <lineage>
        <taxon>Bacteria</taxon>
        <taxon>Bacillati</taxon>
        <taxon>Actinomycetota</taxon>
        <taxon>Actinomycetes</taxon>
        <taxon>Jiangellales</taxon>
        <taxon>Jiangellaceae</taxon>
        <taxon>Jiangella</taxon>
    </lineage>
</organism>
<protein>
    <submittedName>
        <fullName evidence="2">Uncharacterized protein</fullName>
    </submittedName>
</protein>
<dbReference type="RefSeq" id="WP_132103790.1">
    <property type="nucleotide sequence ID" value="NZ_SMLB01000017.1"/>
</dbReference>
<sequence>MWSNGPTAGTASERARTGHRLAWGALLSLAGSAAVVASAWGSGSRIGAPSYWPWLLTGIQVLALWSAGSERWWGWLLGAAVQPPWIAYALVTGQFGFIPGCTISAAVQANSFARWNGLAPGTTGAPPHIKPTKDPAMRG</sequence>
<keyword evidence="1" id="KW-1133">Transmembrane helix</keyword>
<proteinExistence type="predicted"/>
<dbReference type="EMBL" id="SMLB01000017">
    <property type="protein sequence ID" value="TDD68893.1"/>
    <property type="molecule type" value="Genomic_DNA"/>
</dbReference>
<feature type="transmembrane region" description="Helical" evidence="1">
    <location>
        <begin position="85"/>
        <end position="107"/>
    </location>
</feature>
<comment type="caution">
    <text evidence="2">The sequence shown here is derived from an EMBL/GenBank/DDBJ whole genome shotgun (WGS) entry which is preliminary data.</text>
</comment>
<dbReference type="Proteomes" id="UP000295217">
    <property type="component" value="Unassembled WGS sequence"/>
</dbReference>
<reference evidence="2 3" key="1">
    <citation type="submission" date="2019-02" db="EMBL/GenBank/DDBJ databases">
        <title>Draft genome sequences of novel Actinobacteria.</title>
        <authorList>
            <person name="Sahin N."/>
            <person name="Ay H."/>
            <person name="Saygin H."/>
        </authorList>
    </citation>
    <scope>NUCLEOTIDE SEQUENCE [LARGE SCALE GENOMIC DNA]</scope>
    <source>
        <strain evidence="2 3">8K307</strain>
    </source>
</reference>
<name>A0A4R5A9H5_9ACTN</name>
<feature type="transmembrane region" description="Helical" evidence="1">
    <location>
        <begin position="20"/>
        <end position="40"/>
    </location>
</feature>
<dbReference type="AlphaFoldDB" id="A0A4R5A9H5"/>
<keyword evidence="1" id="KW-0812">Transmembrane</keyword>